<evidence type="ECO:0000256" key="1">
    <source>
        <dbReference type="ARBA" id="ARBA00022801"/>
    </source>
</evidence>
<feature type="domain" description="Amidohydrolase-related" evidence="2">
    <location>
        <begin position="58"/>
        <end position="429"/>
    </location>
</feature>
<evidence type="ECO:0000313" key="4">
    <source>
        <dbReference type="Proteomes" id="UP001151081"/>
    </source>
</evidence>
<keyword evidence="1" id="KW-0378">Hydrolase</keyword>
<dbReference type="AlphaFoldDB" id="A0A9X3XF18"/>
<reference evidence="3 4" key="1">
    <citation type="submission" date="2021-04" db="EMBL/GenBank/DDBJ databases">
        <title>Genome analysis of Polyangium sp.</title>
        <authorList>
            <person name="Li Y."/>
            <person name="Wang J."/>
        </authorList>
    </citation>
    <scope>NUCLEOTIDE SEQUENCE [LARGE SCALE GENOMIC DNA]</scope>
    <source>
        <strain evidence="3 4">SDU14</strain>
    </source>
</reference>
<dbReference type="PANTHER" id="PTHR43794">
    <property type="entry name" value="AMINOHYDROLASE SSNA-RELATED"/>
    <property type="match status" value="1"/>
</dbReference>
<dbReference type="InterPro" id="IPR011059">
    <property type="entry name" value="Metal-dep_hydrolase_composite"/>
</dbReference>
<dbReference type="InterPro" id="IPR006680">
    <property type="entry name" value="Amidohydro-rel"/>
</dbReference>
<dbReference type="InterPro" id="IPR050287">
    <property type="entry name" value="MTA/SAH_deaminase"/>
</dbReference>
<dbReference type="PANTHER" id="PTHR43794:SF11">
    <property type="entry name" value="AMIDOHYDROLASE-RELATED DOMAIN-CONTAINING PROTEIN"/>
    <property type="match status" value="1"/>
</dbReference>
<dbReference type="InterPro" id="IPR032466">
    <property type="entry name" value="Metal_Hydrolase"/>
</dbReference>
<keyword evidence="4" id="KW-1185">Reference proteome</keyword>
<accession>A0A9X3XF18</accession>
<organism evidence="3 4">
    <name type="scientific">Polyangium jinanense</name>
    <dbReference type="NCBI Taxonomy" id="2829994"/>
    <lineage>
        <taxon>Bacteria</taxon>
        <taxon>Pseudomonadati</taxon>
        <taxon>Myxococcota</taxon>
        <taxon>Polyangia</taxon>
        <taxon>Polyangiales</taxon>
        <taxon>Polyangiaceae</taxon>
        <taxon>Polyangium</taxon>
    </lineage>
</organism>
<name>A0A9X3XF18_9BACT</name>
<dbReference type="EMBL" id="JAGTJJ010000068">
    <property type="protein sequence ID" value="MDC3988240.1"/>
    <property type="molecule type" value="Genomic_DNA"/>
</dbReference>
<protein>
    <submittedName>
        <fullName evidence="3">Amidohydrolase family protein</fullName>
    </submittedName>
</protein>
<evidence type="ECO:0000259" key="2">
    <source>
        <dbReference type="Pfam" id="PF01979"/>
    </source>
</evidence>
<comment type="caution">
    <text evidence="3">The sequence shown here is derived from an EMBL/GenBank/DDBJ whole genome shotgun (WGS) entry which is preliminary data.</text>
</comment>
<dbReference type="Proteomes" id="UP001151081">
    <property type="component" value="Unassembled WGS sequence"/>
</dbReference>
<gene>
    <name evidence="3" type="ORF">KEG57_47670</name>
</gene>
<proteinExistence type="predicted"/>
<dbReference type="SUPFAM" id="SSF51338">
    <property type="entry name" value="Composite domain of metallo-dependent hydrolases"/>
    <property type="match status" value="1"/>
</dbReference>
<dbReference type="GO" id="GO:0016810">
    <property type="term" value="F:hydrolase activity, acting on carbon-nitrogen (but not peptide) bonds"/>
    <property type="evidence" value="ECO:0007669"/>
    <property type="project" value="InterPro"/>
</dbReference>
<sequence>MSTTLEIAAVDVDAVLADPGREPASGPARIRIEGGRIAAFDAFGGGPCGTIAIAAPSNAHDHGRGLRPFAFGALDDALETWLPTLGREPRVSAYLRAAVAFARMAEGGIAATNHTHNPQDESALLEEAEAVARAAHDVGIHVAFAVPFKDRNPLVYGDQARFLDLADASLRSRLEARLRTGRSIGDYLHLVDEIAALAHESFSVQYCPVGPQWVSDASLAAIAEASALSGRRVHMHLLETRFQREWADAAYPGGIVRRLDELGLLSPRLSVAHGIYLTEDECALLAERGVIVSVNTSSNLRLRSGIAPVDRFIRRGLAFGIGLDANAMEDDDDILREMRLVWLHHRGIGLTDVLSAERLFRAAAVDGRRAVRGDDGGGKLTVGAPADLLVLDHAAMSTDVLSATQDPVATLLTRATRKHIKQLIVGGRVLVEDGRCVTVDRARLEAELVAEARASWAASPPDERAAAQLDRAIRHFYGCAGHTDAV</sequence>
<dbReference type="SUPFAM" id="SSF51556">
    <property type="entry name" value="Metallo-dependent hydrolases"/>
    <property type="match status" value="1"/>
</dbReference>
<dbReference type="RefSeq" id="WP_272427757.1">
    <property type="nucleotide sequence ID" value="NZ_JAGTJJ010000068.1"/>
</dbReference>
<dbReference type="Gene3D" id="3.20.20.140">
    <property type="entry name" value="Metal-dependent hydrolases"/>
    <property type="match status" value="1"/>
</dbReference>
<dbReference type="Pfam" id="PF01979">
    <property type="entry name" value="Amidohydro_1"/>
    <property type="match status" value="1"/>
</dbReference>
<evidence type="ECO:0000313" key="3">
    <source>
        <dbReference type="EMBL" id="MDC3988240.1"/>
    </source>
</evidence>